<dbReference type="InterPro" id="IPR050763">
    <property type="entry name" value="ABC_transporter_ATP-binding"/>
</dbReference>
<dbReference type="InterPro" id="IPR025302">
    <property type="entry name" value="DrrA1/2-like_C"/>
</dbReference>
<evidence type="ECO:0000256" key="2">
    <source>
        <dbReference type="ARBA" id="ARBA00022448"/>
    </source>
</evidence>
<gene>
    <name evidence="6" type="ORF">MNBD_CHLOROFLEXI01-888</name>
</gene>
<evidence type="ECO:0000256" key="1">
    <source>
        <dbReference type="ARBA" id="ARBA00005417"/>
    </source>
</evidence>
<dbReference type="PANTHER" id="PTHR42711:SF5">
    <property type="entry name" value="ABC TRANSPORTER ATP-BINDING PROTEIN NATA"/>
    <property type="match status" value="1"/>
</dbReference>
<sequence>EMLLTLRDQGKAIIMSTHQMHQVEAMCDHMVLISRGKVVLDGAVDEVRRQFGGNSVEVKGTGSFDQLPQVQRASHHNHTWQLTLADGVTPQELLHELVENEAFTIEHFSMALPSLNDIFIDIVGKEGEA</sequence>
<feature type="domain" description="Daunorubicin resistance ATP-binding protein DrrA1/2-like C-terminal" evidence="5">
    <location>
        <begin position="42"/>
        <end position="123"/>
    </location>
</feature>
<dbReference type="InterPro" id="IPR027417">
    <property type="entry name" value="P-loop_NTPase"/>
</dbReference>
<reference evidence="6" key="1">
    <citation type="submission" date="2018-06" db="EMBL/GenBank/DDBJ databases">
        <authorList>
            <person name="Zhirakovskaya E."/>
        </authorList>
    </citation>
    <scope>NUCLEOTIDE SEQUENCE</scope>
</reference>
<accession>A0A3B0V534</accession>
<organism evidence="6">
    <name type="scientific">hydrothermal vent metagenome</name>
    <dbReference type="NCBI Taxonomy" id="652676"/>
    <lineage>
        <taxon>unclassified sequences</taxon>
        <taxon>metagenomes</taxon>
        <taxon>ecological metagenomes</taxon>
    </lineage>
</organism>
<dbReference type="Gene3D" id="3.40.50.300">
    <property type="entry name" value="P-loop containing nucleotide triphosphate hydrolases"/>
    <property type="match status" value="1"/>
</dbReference>
<comment type="similarity">
    <text evidence="1">Belongs to the ABC transporter superfamily.</text>
</comment>
<dbReference type="GO" id="GO:0005524">
    <property type="term" value="F:ATP binding"/>
    <property type="evidence" value="ECO:0007669"/>
    <property type="project" value="UniProtKB-KW"/>
</dbReference>
<feature type="non-terminal residue" evidence="6">
    <location>
        <position position="1"/>
    </location>
</feature>
<evidence type="ECO:0000313" key="6">
    <source>
        <dbReference type="EMBL" id="VAW38658.1"/>
    </source>
</evidence>
<name>A0A3B0V534_9ZZZZ</name>
<dbReference type="PANTHER" id="PTHR42711">
    <property type="entry name" value="ABC TRANSPORTER ATP-BINDING PROTEIN"/>
    <property type="match status" value="1"/>
</dbReference>
<dbReference type="EMBL" id="UOEU01000714">
    <property type="protein sequence ID" value="VAW38658.1"/>
    <property type="molecule type" value="Genomic_DNA"/>
</dbReference>
<keyword evidence="2" id="KW-0813">Transport</keyword>
<dbReference type="SUPFAM" id="SSF52540">
    <property type="entry name" value="P-loop containing nucleoside triphosphate hydrolases"/>
    <property type="match status" value="1"/>
</dbReference>
<protein>
    <recommendedName>
        <fullName evidence="5">Daunorubicin resistance ATP-binding protein DrrA1/2-like C-terminal domain-containing protein</fullName>
    </recommendedName>
</protein>
<keyword evidence="3" id="KW-0547">Nucleotide-binding</keyword>
<evidence type="ECO:0000256" key="4">
    <source>
        <dbReference type="ARBA" id="ARBA00022840"/>
    </source>
</evidence>
<dbReference type="AlphaFoldDB" id="A0A3B0V534"/>
<evidence type="ECO:0000256" key="3">
    <source>
        <dbReference type="ARBA" id="ARBA00022741"/>
    </source>
</evidence>
<evidence type="ECO:0000259" key="5">
    <source>
        <dbReference type="Pfam" id="PF13732"/>
    </source>
</evidence>
<dbReference type="Pfam" id="PF13732">
    <property type="entry name" value="DrrA1-3_C"/>
    <property type="match status" value="1"/>
</dbReference>
<proteinExistence type="inferred from homology"/>
<keyword evidence="4" id="KW-0067">ATP-binding</keyword>